<keyword evidence="1" id="KW-0472">Membrane</keyword>
<dbReference type="EMBL" id="JABMCH010000062">
    <property type="protein sequence ID" value="NUU47154.1"/>
    <property type="molecule type" value="Genomic_DNA"/>
</dbReference>
<sequence length="249" mass="26666">MVAAALLLLAALGGVWWFHKGDLGEYRQFKTLNDGHSRRMRFRLWLVRAALAFLLPVVVGLVLLGRIDALVVMPDEFAAIARIMPPIFDSGEAMQGMLIGGAIGGLVAGALLARVRGRKPLGDVSALLPRERRELKYTAALSVMAGVTEEAFFRLYLPLLVAMATGQAGIGFAASLILFGAMHRYQGWVGILVTTALGAVMTGLYLMTGALWVVMLVHVLVDLNGLVVTPLLSGALSKNPPRHGEGDQP</sequence>
<feature type="transmembrane region" description="Helical" evidence="1">
    <location>
        <begin position="159"/>
        <end position="181"/>
    </location>
</feature>
<evidence type="ECO:0000313" key="4">
    <source>
        <dbReference type="Proteomes" id="UP000536441"/>
    </source>
</evidence>
<evidence type="ECO:0000256" key="1">
    <source>
        <dbReference type="SAM" id="Phobius"/>
    </source>
</evidence>
<dbReference type="RefSeq" id="WP_175311749.1">
    <property type="nucleotide sequence ID" value="NZ_JABMCH010000062.1"/>
</dbReference>
<proteinExistence type="predicted"/>
<accession>A0A7Y6B4B4</accession>
<dbReference type="GO" id="GO:0004175">
    <property type="term" value="F:endopeptidase activity"/>
    <property type="evidence" value="ECO:0007669"/>
    <property type="project" value="UniProtKB-ARBA"/>
</dbReference>
<dbReference type="GO" id="GO:0008237">
    <property type="term" value="F:metallopeptidase activity"/>
    <property type="evidence" value="ECO:0007669"/>
    <property type="project" value="UniProtKB-KW"/>
</dbReference>
<feature type="transmembrane region" description="Helical" evidence="1">
    <location>
        <begin position="94"/>
        <end position="115"/>
    </location>
</feature>
<keyword evidence="3" id="KW-0482">Metalloprotease</keyword>
<dbReference type="AlphaFoldDB" id="A0A7Y6B4B4"/>
<dbReference type="Proteomes" id="UP000536441">
    <property type="component" value="Unassembled WGS sequence"/>
</dbReference>
<feature type="transmembrane region" description="Helical" evidence="1">
    <location>
        <begin position="188"/>
        <end position="206"/>
    </location>
</feature>
<dbReference type="Pfam" id="PF02517">
    <property type="entry name" value="Rce1-like"/>
    <property type="match status" value="1"/>
</dbReference>
<dbReference type="GO" id="GO:0080120">
    <property type="term" value="P:CAAX-box protein maturation"/>
    <property type="evidence" value="ECO:0007669"/>
    <property type="project" value="UniProtKB-ARBA"/>
</dbReference>
<comment type="caution">
    <text evidence="3">The sequence shown here is derived from an EMBL/GenBank/DDBJ whole genome shotgun (WGS) entry which is preliminary data.</text>
</comment>
<protein>
    <submittedName>
        <fullName evidence="3">CPBP family intramembrane metalloprotease</fullName>
    </submittedName>
</protein>
<feature type="transmembrane region" description="Helical" evidence="1">
    <location>
        <begin position="44"/>
        <end position="64"/>
    </location>
</feature>
<dbReference type="GO" id="GO:0006508">
    <property type="term" value="P:proteolysis"/>
    <property type="evidence" value="ECO:0007669"/>
    <property type="project" value="UniProtKB-KW"/>
</dbReference>
<name>A0A7Y6B4B4_9SPHN</name>
<keyword evidence="3" id="KW-0378">Hydrolase</keyword>
<keyword evidence="1" id="KW-0812">Transmembrane</keyword>
<evidence type="ECO:0000259" key="2">
    <source>
        <dbReference type="Pfam" id="PF02517"/>
    </source>
</evidence>
<gene>
    <name evidence="3" type="ORF">HP438_09225</name>
</gene>
<feature type="domain" description="CAAX prenyl protease 2/Lysostaphin resistance protein A-like" evidence="2">
    <location>
        <begin position="138"/>
        <end position="223"/>
    </location>
</feature>
<keyword evidence="3" id="KW-0645">Protease</keyword>
<keyword evidence="1" id="KW-1133">Transmembrane helix</keyword>
<keyword evidence="4" id="KW-1185">Reference proteome</keyword>
<evidence type="ECO:0000313" key="3">
    <source>
        <dbReference type="EMBL" id="NUU47154.1"/>
    </source>
</evidence>
<reference evidence="3 4" key="1">
    <citation type="submission" date="2020-05" db="EMBL/GenBank/DDBJ databases">
        <title>Genome Sequencing of Type Strains.</title>
        <authorList>
            <person name="Lemaire J.F."/>
            <person name="Inderbitzin P."/>
            <person name="Gregorio O.A."/>
            <person name="Collins S.B."/>
            <person name="Wespe N."/>
            <person name="Knight-Connoni V."/>
        </authorList>
    </citation>
    <scope>NUCLEOTIDE SEQUENCE [LARGE SCALE GENOMIC DNA]</scope>
    <source>
        <strain evidence="3 4">DSM 100049</strain>
    </source>
</reference>
<dbReference type="InterPro" id="IPR003675">
    <property type="entry name" value="Rce1/LyrA-like_dom"/>
</dbReference>
<organism evidence="3 4">
    <name type="scientific">Sphingomonas zeae</name>
    <dbReference type="NCBI Taxonomy" id="1646122"/>
    <lineage>
        <taxon>Bacteria</taxon>
        <taxon>Pseudomonadati</taxon>
        <taxon>Pseudomonadota</taxon>
        <taxon>Alphaproteobacteria</taxon>
        <taxon>Sphingomonadales</taxon>
        <taxon>Sphingomonadaceae</taxon>
        <taxon>Sphingomonas</taxon>
    </lineage>
</organism>